<proteinExistence type="predicted"/>
<keyword evidence="3" id="KW-0418">Kinase</keyword>
<feature type="transmembrane region" description="Helical" evidence="1">
    <location>
        <begin position="699"/>
        <end position="721"/>
    </location>
</feature>
<dbReference type="RefSeq" id="WP_311426328.1">
    <property type="nucleotide sequence ID" value="NZ_JAVRIA010000001.1"/>
</dbReference>
<keyword evidence="3" id="KW-0808">Transferase</keyword>
<name>A0ABU2YIG5_9FLAO</name>
<gene>
    <name evidence="3" type="ORF">RM697_02820</name>
</gene>
<accession>A0ABU2YIG5</accession>
<reference evidence="3 4" key="1">
    <citation type="submission" date="2023-09" db="EMBL/GenBank/DDBJ databases">
        <authorList>
            <person name="Rey-Velasco X."/>
        </authorList>
    </citation>
    <scope>NUCLEOTIDE SEQUENCE [LARGE SCALE GENOMIC DNA]</scope>
    <source>
        <strain evidence="3 4">W332</strain>
    </source>
</reference>
<dbReference type="InterPro" id="IPR015943">
    <property type="entry name" value="WD40/YVTN_repeat-like_dom_sf"/>
</dbReference>
<protein>
    <submittedName>
        <fullName evidence="3">Histidine kinase</fullName>
    </submittedName>
</protein>
<dbReference type="Proteomes" id="UP001259492">
    <property type="component" value="Unassembled WGS sequence"/>
</dbReference>
<keyword evidence="1" id="KW-0812">Transmembrane</keyword>
<keyword evidence="1" id="KW-0472">Membrane</keyword>
<dbReference type="Gene3D" id="2.130.10.10">
    <property type="entry name" value="YVTN repeat-like/Quinoprotein amine dehydrogenase"/>
    <property type="match status" value="2"/>
</dbReference>
<dbReference type="Pfam" id="PF07494">
    <property type="entry name" value="Reg_prop"/>
    <property type="match status" value="1"/>
</dbReference>
<dbReference type="PANTHER" id="PTHR34220">
    <property type="entry name" value="SENSOR HISTIDINE KINASE YPDA"/>
    <property type="match status" value="1"/>
</dbReference>
<keyword evidence="1" id="KW-1133">Transmembrane helix</keyword>
<dbReference type="Pfam" id="PF06580">
    <property type="entry name" value="His_kinase"/>
    <property type="match status" value="1"/>
</dbReference>
<dbReference type="InterPro" id="IPR036890">
    <property type="entry name" value="HATPase_C_sf"/>
</dbReference>
<dbReference type="PANTHER" id="PTHR34220:SF7">
    <property type="entry name" value="SENSOR HISTIDINE KINASE YPDA"/>
    <property type="match status" value="1"/>
</dbReference>
<dbReference type="Gene3D" id="3.30.565.10">
    <property type="entry name" value="Histidine kinase-like ATPase, C-terminal domain"/>
    <property type="match status" value="1"/>
</dbReference>
<dbReference type="EMBL" id="JAVRIA010000001">
    <property type="protein sequence ID" value="MDT0557565.1"/>
    <property type="molecule type" value="Genomic_DNA"/>
</dbReference>
<dbReference type="InterPro" id="IPR050640">
    <property type="entry name" value="Bact_2-comp_sensor_kinase"/>
</dbReference>
<dbReference type="Gene3D" id="2.60.40.10">
    <property type="entry name" value="Immunoglobulins"/>
    <property type="match status" value="1"/>
</dbReference>
<dbReference type="InterPro" id="IPR010559">
    <property type="entry name" value="Sig_transdc_His_kin_internal"/>
</dbReference>
<dbReference type="SUPFAM" id="SSF55874">
    <property type="entry name" value="ATPase domain of HSP90 chaperone/DNA topoisomerase II/histidine kinase"/>
    <property type="match status" value="1"/>
</dbReference>
<organism evidence="3 4">
    <name type="scientific">Microcosmobacter mediterraneus</name>
    <dbReference type="NCBI Taxonomy" id="3075607"/>
    <lineage>
        <taxon>Bacteria</taxon>
        <taxon>Pseudomonadati</taxon>
        <taxon>Bacteroidota</taxon>
        <taxon>Flavobacteriia</taxon>
        <taxon>Flavobacteriales</taxon>
        <taxon>Flavobacteriaceae</taxon>
        <taxon>Microcosmobacter</taxon>
    </lineage>
</organism>
<keyword evidence="4" id="KW-1185">Reference proteome</keyword>
<evidence type="ECO:0000313" key="4">
    <source>
        <dbReference type="Proteomes" id="UP001259492"/>
    </source>
</evidence>
<evidence type="ECO:0000313" key="3">
    <source>
        <dbReference type="EMBL" id="MDT0557565.1"/>
    </source>
</evidence>
<feature type="domain" description="Signal transduction histidine kinase internal region" evidence="2">
    <location>
        <begin position="756"/>
        <end position="832"/>
    </location>
</feature>
<sequence>MIRLVLLFVLVFESFLFSQNPYHVKYDIGDGLPTSNVYCVFEDSKGYIWFGTDVGVLKFDGYSFKHYTTDDGLSDNEVFRLYEDSLNRIWFITLNGKLSFFKNDNFYNSENKEILNEALLFGMITDIFEYKNSIKVLYRNGRILSFNIELDTFKTQFLKSSVYGYWIDSTSIYYLTLESILSESKALIHSIKDARNSSQGYRTVEHLGEFIFSSKGTLFSFDKTGVKEYLSLDGEDIIHLSSINDTLYIGTRSGLYVKEANKDLESYFKDNSIAYIIKDSQNNFWVSTLYSGIIFIPSFDIKLNNFSKEEIKINSLEKGEDQNLWLGSDSGLIRLNTNHKNSSNVFSTISYNKINKVRSFKDKIYAVGDSKTLIVNASLTKEFSFGANDFYYDDKEYFVSSSSVLKFKEAELVTFPEIRNTNSISSKNLSKYTILKKRTNVISKYKNNKILLGTSYGLYSFYKDSISQIGKNFIELNSSILDIHYVSDKDIVVVATNSQGITILENNTVKYQFSKKDGLLSNACFSIEPYSNGYLIGSNKGLDYIEFDDSTKSITNLNYHYALKTDRVNDIEVIDSTIYLATNKGLISFKKDIVSRVANKPILDINTILINGNKEQDLTNLKPFQNNLSIRFTGISFSDYGELKYQYRINDKSWNFIETRYLEIKNLSSGKHKICLRVKGNENIWSDEKVVVLKISKPFWESIVFLVMVSIVSILLIYYFISKRIRSMQNRFTIEHSLLKEQQEKILLEKQIAQIEQKSLRMQMNPHFIFNALNTIKGYYSQGNINEANKYISKFSRLLRLILESNTALIPLEQEVEMLELYIKLISLRYDSVFSYRITICDSLKEEDYGIPPLLLQPIVENAIIHGLAPNPNNKGVLDISFKTKNDKLICVVQDNGIGICESKKRQKVAHKSKALTITKERVTLLNESFSQDNFEICQLKKTSGTLVTIKIPLLKLW</sequence>
<evidence type="ECO:0000259" key="2">
    <source>
        <dbReference type="Pfam" id="PF06580"/>
    </source>
</evidence>
<dbReference type="GO" id="GO:0016301">
    <property type="term" value="F:kinase activity"/>
    <property type="evidence" value="ECO:0007669"/>
    <property type="project" value="UniProtKB-KW"/>
</dbReference>
<dbReference type="InterPro" id="IPR011110">
    <property type="entry name" value="Reg_prop"/>
</dbReference>
<evidence type="ECO:0000256" key="1">
    <source>
        <dbReference type="SAM" id="Phobius"/>
    </source>
</evidence>
<comment type="caution">
    <text evidence="3">The sequence shown here is derived from an EMBL/GenBank/DDBJ whole genome shotgun (WGS) entry which is preliminary data.</text>
</comment>
<dbReference type="InterPro" id="IPR013783">
    <property type="entry name" value="Ig-like_fold"/>
</dbReference>